<gene>
    <name evidence="2" type="ORF">C8F04DRAFT_1062939</name>
</gene>
<sequence length="1096" mass="121392">MKRAGDELERDTKRQKCEYRNLDSTAIFRDSTQEKNGSELVEWSPGEPGFISGTIAMKWPLSSGKYRVKIQMFSTALGKQQFDAVFSGCCAEEFQRRKFEFKMGYELFLSLDGAVRENASRSKINLPIVLKYSDGVALEMKAPGQGSGCKIDTWFRPAAEPPSEPPAEEPPQPTPAPGDWFATPKQNRLPVFAMAKSDLMDVDEQEPSHSPPEKPAFQRSIAPRKSAEQPKPDKPLSSRGNSLTTTIPIPASQSSSRLVRMVPSASADVVHPPRSSSPGENPQKRRDVVVDRSSAPPKAVRAPTTSDNHASTSKLPERLSAALEPPAVRSPSEPDTAIESEPILNKKQLKNKQRKEKRRLKAASVSAAPASAPSVLPNAKPPLVPAEARPPSVHIERISPASAVPIPAPKTQPPAPSSSSSPVAPNPPTSTAVKPRLAVPWPCIPLSEVKGGTQGWSTNSVIGVVTSNTSPTRTVKGHWTCCIRIVDPSNCDEAYIPTRYEGLMINCFTPSFPQWLPTVVAGNVVILHQLRVKAGSRFADVVANGYGDKLKWAVYDHEKGETRHGDLGDAPQSATLGVGGYGAHFSPFYDATVADSAYCLKLHVWWQGVCKKRREQMGTIHQIGSGTSLSHAPRRKHQLVSETQTGQYFDCTVRVIHGYQTGQTYRLYCTDGTPLNGARLYEISECPRSLVEYLFQIEMWDGAGEVGPGMRPGEYYRLRNVFMKGDHDGYVEAKMSEPKIRKLDPQGEDAADAELKALIHRLQPHDDADVDDAEDVPLKLIKQVKEREHFNCVVELLHKDESQRAIYVSDYSKHPKIPLINDAWAHGLDGYVLKIILFDEQFGKMKDLVVGQYYRIMALRLRMNDKHELGGTLAGHESLICPLNPRSSSLEVWKQELIERKNAIKSKNQMESLQETAPQPIQISSLKSRRDCVTIKQVLASTKCPATFFVRARVVDFFPLRLREAFIRTCTKCHSPIPLNRLACHACNDVEKQYVAVVSVLRLLVDDGEDRLKVSVSGNVPVLNGIQPTILLDDPQAARDFSKHMRPLLNNLEAVHEGIVTNELVEPSTETSITLTIDNWMGKDENLVYGLRDFEL</sequence>
<evidence type="ECO:0000313" key="2">
    <source>
        <dbReference type="EMBL" id="KAJ7047182.1"/>
    </source>
</evidence>
<feature type="region of interest" description="Disordered" evidence="1">
    <location>
        <begin position="143"/>
        <end position="184"/>
    </location>
</feature>
<feature type="compositionally biased region" description="Pro residues" evidence="1">
    <location>
        <begin position="159"/>
        <end position="176"/>
    </location>
</feature>
<feature type="region of interest" description="Disordered" evidence="1">
    <location>
        <begin position="201"/>
        <end position="388"/>
    </location>
</feature>
<dbReference type="AlphaFoldDB" id="A0AAD6XEM0"/>
<dbReference type="PANTHER" id="PTHR14513:SF0">
    <property type="entry name" value="PROTECTION OF TELOMERES PROTEIN 1"/>
    <property type="match status" value="1"/>
</dbReference>
<reference evidence="2" key="1">
    <citation type="submission" date="2023-03" db="EMBL/GenBank/DDBJ databases">
        <title>Massive genome expansion in bonnet fungi (Mycena s.s.) driven by repeated elements and novel gene families across ecological guilds.</title>
        <authorList>
            <consortium name="Lawrence Berkeley National Laboratory"/>
            <person name="Harder C.B."/>
            <person name="Miyauchi S."/>
            <person name="Viragh M."/>
            <person name="Kuo A."/>
            <person name="Thoen E."/>
            <person name="Andreopoulos B."/>
            <person name="Lu D."/>
            <person name="Skrede I."/>
            <person name="Drula E."/>
            <person name="Henrissat B."/>
            <person name="Morin E."/>
            <person name="Kohler A."/>
            <person name="Barry K."/>
            <person name="LaButti K."/>
            <person name="Morin E."/>
            <person name="Salamov A."/>
            <person name="Lipzen A."/>
            <person name="Mereny Z."/>
            <person name="Hegedus B."/>
            <person name="Baldrian P."/>
            <person name="Stursova M."/>
            <person name="Weitz H."/>
            <person name="Taylor A."/>
            <person name="Grigoriev I.V."/>
            <person name="Nagy L.G."/>
            <person name="Martin F."/>
            <person name="Kauserud H."/>
        </authorList>
    </citation>
    <scope>NUCLEOTIDE SEQUENCE</scope>
    <source>
        <strain evidence="2">CBHHK200</strain>
    </source>
</reference>
<feature type="compositionally biased region" description="Low complexity" evidence="1">
    <location>
        <begin position="417"/>
        <end position="432"/>
    </location>
</feature>
<accession>A0AAD6XEM0</accession>
<dbReference type="EMBL" id="JARJCM010000002">
    <property type="protein sequence ID" value="KAJ7047182.1"/>
    <property type="molecule type" value="Genomic_DNA"/>
</dbReference>
<protein>
    <recommendedName>
        <fullName evidence="4">Protection of telomeres protein 1</fullName>
    </recommendedName>
</protein>
<dbReference type="GO" id="GO:0098505">
    <property type="term" value="F:G-rich strand telomeric DNA binding"/>
    <property type="evidence" value="ECO:0007669"/>
    <property type="project" value="TreeGrafter"/>
</dbReference>
<keyword evidence="3" id="KW-1185">Reference proteome</keyword>
<comment type="caution">
    <text evidence="2">The sequence shown here is derived from an EMBL/GenBank/DDBJ whole genome shotgun (WGS) entry which is preliminary data.</text>
</comment>
<name>A0AAD6XEM0_9AGAR</name>
<feature type="compositionally biased region" description="Basic residues" evidence="1">
    <location>
        <begin position="347"/>
        <end position="361"/>
    </location>
</feature>
<feature type="compositionally biased region" description="Pro residues" evidence="1">
    <location>
        <begin position="406"/>
        <end position="416"/>
    </location>
</feature>
<feature type="compositionally biased region" description="Basic and acidic residues" evidence="1">
    <location>
        <begin position="225"/>
        <end position="236"/>
    </location>
</feature>
<dbReference type="Gene3D" id="2.40.50.140">
    <property type="entry name" value="Nucleic acid-binding proteins"/>
    <property type="match status" value="3"/>
</dbReference>
<dbReference type="GO" id="GO:0000783">
    <property type="term" value="C:nuclear telomere cap complex"/>
    <property type="evidence" value="ECO:0007669"/>
    <property type="project" value="TreeGrafter"/>
</dbReference>
<feature type="compositionally biased region" description="Polar residues" evidence="1">
    <location>
        <begin position="303"/>
        <end position="314"/>
    </location>
</feature>
<feature type="compositionally biased region" description="Polar residues" evidence="1">
    <location>
        <begin position="238"/>
        <end position="257"/>
    </location>
</feature>
<dbReference type="GO" id="GO:0016233">
    <property type="term" value="P:telomere capping"/>
    <property type="evidence" value="ECO:0007669"/>
    <property type="project" value="TreeGrafter"/>
</dbReference>
<evidence type="ECO:0008006" key="4">
    <source>
        <dbReference type="Google" id="ProtNLM"/>
    </source>
</evidence>
<dbReference type="InterPro" id="IPR012340">
    <property type="entry name" value="NA-bd_OB-fold"/>
</dbReference>
<dbReference type="SUPFAM" id="SSF50249">
    <property type="entry name" value="Nucleic acid-binding proteins"/>
    <property type="match status" value="2"/>
</dbReference>
<organism evidence="2 3">
    <name type="scientific">Mycena alexandri</name>
    <dbReference type="NCBI Taxonomy" id="1745969"/>
    <lineage>
        <taxon>Eukaryota</taxon>
        <taxon>Fungi</taxon>
        <taxon>Dikarya</taxon>
        <taxon>Basidiomycota</taxon>
        <taxon>Agaricomycotina</taxon>
        <taxon>Agaricomycetes</taxon>
        <taxon>Agaricomycetidae</taxon>
        <taxon>Agaricales</taxon>
        <taxon>Marasmiineae</taxon>
        <taxon>Mycenaceae</taxon>
        <taxon>Mycena</taxon>
    </lineage>
</organism>
<evidence type="ECO:0000313" key="3">
    <source>
        <dbReference type="Proteomes" id="UP001218188"/>
    </source>
</evidence>
<dbReference type="PANTHER" id="PTHR14513">
    <property type="entry name" value="PROTECTION OF TELOMERES 1"/>
    <property type="match status" value="1"/>
</dbReference>
<proteinExistence type="predicted"/>
<feature type="region of interest" description="Disordered" evidence="1">
    <location>
        <begin position="402"/>
        <end position="432"/>
    </location>
</feature>
<evidence type="ECO:0000256" key="1">
    <source>
        <dbReference type="SAM" id="MobiDB-lite"/>
    </source>
</evidence>
<dbReference type="InterPro" id="IPR028389">
    <property type="entry name" value="POT1"/>
</dbReference>
<feature type="compositionally biased region" description="Low complexity" evidence="1">
    <location>
        <begin position="362"/>
        <end position="375"/>
    </location>
</feature>
<dbReference type="GO" id="GO:0032210">
    <property type="term" value="P:regulation of telomere maintenance via telomerase"/>
    <property type="evidence" value="ECO:0007669"/>
    <property type="project" value="TreeGrafter"/>
</dbReference>
<dbReference type="Proteomes" id="UP001218188">
    <property type="component" value="Unassembled WGS sequence"/>
</dbReference>
<dbReference type="GO" id="GO:0010521">
    <property type="term" value="F:telomerase inhibitor activity"/>
    <property type="evidence" value="ECO:0007669"/>
    <property type="project" value="TreeGrafter"/>
</dbReference>